<keyword evidence="4" id="KW-1185">Reference proteome</keyword>
<evidence type="ECO:0000256" key="1">
    <source>
        <dbReference type="SAM" id="Coils"/>
    </source>
</evidence>
<feature type="coiled-coil region" evidence="1">
    <location>
        <begin position="358"/>
        <end position="385"/>
    </location>
</feature>
<feature type="transmembrane region" description="Helical" evidence="2">
    <location>
        <begin position="435"/>
        <end position="456"/>
    </location>
</feature>
<feature type="transmembrane region" description="Helical" evidence="2">
    <location>
        <begin position="575"/>
        <end position="601"/>
    </location>
</feature>
<keyword evidence="2" id="KW-1133">Transmembrane helix</keyword>
<accession>A0A3N4J995</accession>
<evidence type="ECO:0000313" key="4">
    <source>
        <dbReference type="Proteomes" id="UP000276215"/>
    </source>
</evidence>
<feature type="transmembrane region" description="Helical" evidence="2">
    <location>
        <begin position="529"/>
        <end position="554"/>
    </location>
</feature>
<proteinExistence type="predicted"/>
<feature type="transmembrane region" description="Helical" evidence="2">
    <location>
        <begin position="403"/>
        <end position="423"/>
    </location>
</feature>
<protein>
    <recommendedName>
        <fullName evidence="5">Cora-domain-containing protein</fullName>
    </recommendedName>
</protein>
<name>A0A3N4J995_9PEZI</name>
<evidence type="ECO:0008006" key="5">
    <source>
        <dbReference type="Google" id="ProtNLM"/>
    </source>
</evidence>
<reference evidence="3 4" key="1">
    <citation type="journal article" date="2018" name="Nat. Ecol. Evol.">
        <title>Pezizomycetes genomes reveal the molecular basis of ectomycorrhizal truffle lifestyle.</title>
        <authorList>
            <person name="Murat C."/>
            <person name="Payen T."/>
            <person name="Noel B."/>
            <person name="Kuo A."/>
            <person name="Morin E."/>
            <person name="Chen J."/>
            <person name="Kohler A."/>
            <person name="Krizsan K."/>
            <person name="Balestrini R."/>
            <person name="Da Silva C."/>
            <person name="Montanini B."/>
            <person name="Hainaut M."/>
            <person name="Levati E."/>
            <person name="Barry K.W."/>
            <person name="Belfiori B."/>
            <person name="Cichocki N."/>
            <person name="Clum A."/>
            <person name="Dockter R.B."/>
            <person name="Fauchery L."/>
            <person name="Guy J."/>
            <person name="Iotti M."/>
            <person name="Le Tacon F."/>
            <person name="Lindquist E.A."/>
            <person name="Lipzen A."/>
            <person name="Malagnac F."/>
            <person name="Mello A."/>
            <person name="Molinier V."/>
            <person name="Miyauchi S."/>
            <person name="Poulain J."/>
            <person name="Riccioni C."/>
            <person name="Rubini A."/>
            <person name="Sitrit Y."/>
            <person name="Splivallo R."/>
            <person name="Traeger S."/>
            <person name="Wang M."/>
            <person name="Zifcakova L."/>
            <person name="Wipf D."/>
            <person name="Zambonelli A."/>
            <person name="Paolocci F."/>
            <person name="Nowrousian M."/>
            <person name="Ottonello S."/>
            <person name="Baldrian P."/>
            <person name="Spatafora J.W."/>
            <person name="Henrissat B."/>
            <person name="Nagy L.G."/>
            <person name="Aury J.M."/>
            <person name="Wincker P."/>
            <person name="Grigoriev I.V."/>
            <person name="Bonfante P."/>
            <person name="Martin F.M."/>
        </authorList>
    </citation>
    <scope>NUCLEOTIDE SEQUENCE [LARGE SCALE GENOMIC DNA]</scope>
    <source>
        <strain evidence="3 4">120613-1</strain>
    </source>
</reference>
<keyword evidence="2" id="KW-0472">Membrane</keyword>
<sequence>MNKQFVEEFLESEKKWSWFWDTLEGKQRFVENMVNISHYNWGGDSSALIQPTRDGDFEFLQGTEAFMRLKAYRDRKVDKKRILVMEDCSIEHLIALMANIDFQEACHIGEFLSRMRLMDSHEMRFTEHTILPDNLWITEFNVNFITVPALNDVDLSRSSSYFSKKRAKFQSINDFESEYMMAEAAIGFRFIGDLHDRYWTCYVFYDFGSMELSSEARTQVADSDYGKTASQRKCLEGFLVRQALELVISETKRVLQVIAVSMGGSNEKSQTLFNPLLTEDDLSGENYFKTMNKNSVFYPWLLEVYGALRDKCIESRIVAEHWLSAEKTRKYKPRWSEKDQKTFGEKVMTSRLEVNSLCTKVEKMAKNLQERIDRIKTLKESLSSELGLREARTSTQLAQTVNLFAVVTTIYLPLTFSTSIVAIQDFHWPSPAKSLVKITLAVTFGTLILLMNLAFLRRNLAAVQFWAHRSIRRKMAGAPEPHRPKKSVYPEKRPAWKYWKECAQGLQEAEKRITLLTDNTIHDSKSDWWYWYFLAVFIIIVVPVQELTFIIHTLRRQQVEGAGPLKKLVRIPWAPIWVVQLAIVYVVILVGYAILFVVGLVHRAAVWLWTGSDIKKSHKGADPQADEKSLKFQTDTLLEVTKQVPWWKRPAKTMQFAIVAEALRAERIVDDHDLEKQGAS</sequence>
<dbReference type="OrthoDB" id="5361176at2759"/>
<keyword evidence="1" id="KW-0175">Coiled coil</keyword>
<dbReference type="Proteomes" id="UP000276215">
    <property type="component" value="Unassembled WGS sequence"/>
</dbReference>
<keyword evidence="2" id="KW-0812">Transmembrane</keyword>
<organism evidence="3 4">
    <name type="scientific">Choiromyces venosus 120613-1</name>
    <dbReference type="NCBI Taxonomy" id="1336337"/>
    <lineage>
        <taxon>Eukaryota</taxon>
        <taxon>Fungi</taxon>
        <taxon>Dikarya</taxon>
        <taxon>Ascomycota</taxon>
        <taxon>Pezizomycotina</taxon>
        <taxon>Pezizomycetes</taxon>
        <taxon>Pezizales</taxon>
        <taxon>Tuberaceae</taxon>
        <taxon>Choiromyces</taxon>
    </lineage>
</organism>
<dbReference type="AlphaFoldDB" id="A0A3N4J995"/>
<gene>
    <name evidence="3" type="ORF">L873DRAFT_1706507</name>
</gene>
<evidence type="ECO:0000313" key="3">
    <source>
        <dbReference type="EMBL" id="RPA93201.1"/>
    </source>
</evidence>
<dbReference type="EMBL" id="ML120458">
    <property type="protein sequence ID" value="RPA93201.1"/>
    <property type="molecule type" value="Genomic_DNA"/>
</dbReference>
<evidence type="ECO:0000256" key="2">
    <source>
        <dbReference type="SAM" id="Phobius"/>
    </source>
</evidence>
<dbReference type="STRING" id="1336337.A0A3N4J995"/>